<feature type="region of interest" description="Disordered" evidence="1">
    <location>
        <begin position="1"/>
        <end position="24"/>
    </location>
</feature>
<accession>A0A845DAI2</accession>
<dbReference type="AlphaFoldDB" id="A0A845DAI2"/>
<dbReference type="EMBL" id="VXOY01000026">
    <property type="protein sequence ID" value="MYE38459.1"/>
    <property type="molecule type" value="Genomic_DNA"/>
</dbReference>
<comment type="caution">
    <text evidence="2">The sequence shown here is derived from an EMBL/GenBank/DDBJ whole genome shotgun (WGS) entry which is preliminary data.</text>
</comment>
<evidence type="ECO:0000313" key="3">
    <source>
        <dbReference type="Proteomes" id="UP000449092"/>
    </source>
</evidence>
<gene>
    <name evidence="2" type="ORF">F4X82_03000</name>
</gene>
<evidence type="ECO:0000256" key="1">
    <source>
        <dbReference type="SAM" id="MobiDB-lite"/>
    </source>
</evidence>
<name>A0A845DAI2_9BACT</name>
<protein>
    <submittedName>
        <fullName evidence="2">Uncharacterized protein</fullName>
    </submittedName>
</protein>
<proteinExistence type="predicted"/>
<evidence type="ECO:0000313" key="2">
    <source>
        <dbReference type="EMBL" id="MYE38459.1"/>
    </source>
</evidence>
<organism evidence="2 3">
    <name type="scientific">Candidatus Spechtbacteria bacterium SB0662_bin_43</name>
    <dbReference type="NCBI Taxonomy" id="2604897"/>
    <lineage>
        <taxon>Bacteria</taxon>
        <taxon>Candidatus Spechtiibacteriota</taxon>
    </lineage>
</organism>
<dbReference type="Proteomes" id="UP000449092">
    <property type="component" value="Unassembled WGS sequence"/>
</dbReference>
<reference evidence="2 3" key="1">
    <citation type="submission" date="2019-09" db="EMBL/GenBank/DDBJ databases">
        <title>Characterisation of the sponge microbiome using genome-centric metagenomics.</title>
        <authorList>
            <person name="Engelberts J.P."/>
            <person name="Robbins S.J."/>
            <person name="De Goeij J.M."/>
            <person name="Aranda M."/>
            <person name="Bell S.C."/>
            <person name="Webster N.S."/>
        </authorList>
    </citation>
    <scope>NUCLEOTIDE SEQUENCE [LARGE SCALE GENOMIC DNA]</scope>
    <source>
        <strain evidence="2">SB0662_bin_43</strain>
    </source>
</reference>
<sequence length="159" mass="18881">MKFPLLPYDADSKRGKKEKKQEYRERIQNETKSNEFFQDFVQSVRSDYENMYGSLNLKSYMDNSTRYSLKDFWIDSLRAGVTMHHNVAKRNDVLKIVEGTADKSDSRQKEKMMKINRDFFENLDFQKFKKEFILKSGKRKGANVERERIMGSFPPSMCS</sequence>